<name>A0A6I6FGJ3_9ACTN</name>
<feature type="transmembrane region" description="Helical" evidence="9">
    <location>
        <begin position="110"/>
        <end position="133"/>
    </location>
</feature>
<dbReference type="OrthoDB" id="9781469at2"/>
<gene>
    <name evidence="11" type="ORF">EIZ62_04065</name>
</gene>
<dbReference type="CDD" id="cd17321">
    <property type="entry name" value="MFS_MMR_MDR_like"/>
    <property type="match status" value="1"/>
</dbReference>
<feature type="transmembrane region" description="Helical" evidence="9">
    <location>
        <begin position="411"/>
        <end position="428"/>
    </location>
</feature>
<feature type="transmembrane region" description="Helical" evidence="9">
    <location>
        <begin position="55"/>
        <end position="75"/>
    </location>
</feature>
<dbReference type="GO" id="GO:0046677">
    <property type="term" value="P:response to antibiotic"/>
    <property type="evidence" value="ECO:0007669"/>
    <property type="project" value="UniProtKB-KW"/>
</dbReference>
<keyword evidence="6 9" id="KW-0472">Membrane</keyword>
<dbReference type="GO" id="GO:0005886">
    <property type="term" value="C:plasma membrane"/>
    <property type="evidence" value="ECO:0007669"/>
    <property type="project" value="UniProtKB-SubCell"/>
</dbReference>
<reference evidence="11 12" key="1">
    <citation type="submission" date="2018-12" db="EMBL/GenBank/DDBJ databases">
        <title>Complete genome sequence of Streptomyces ficellus NRRL8067, the producer of ficellomycin, feldamycin and nojirimycin.</title>
        <authorList>
            <person name="Zhang H."/>
            <person name="Yue R."/>
            <person name="Liu Y."/>
            <person name="Li M."/>
            <person name="Mu H."/>
            <person name="Zhang J."/>
        </authorList>
    </citation>
    <scope>NUCLEOTIDE SEQUENCE [LARGE SCALE GENOMIC DNA]</scope>
    <source>
        <strain evidence="11 12">NRRL 8067</strain>
    </source>
</reference>
<feature type="transmembrane region" description="Helical" evidence="9">
    <location>
        <begin position="20"/>
        <end position="43"/>
    </location>
</feature>
<evidence type="ECO:0000256" key="5">
    <source>
        <dbReference type="ARBA" id="ARBA00022989"/>
    </source>
</evidence>
<dbReference type="Gene3D" id="1.20.1250.20">
    <property type="entry name" value="MFS general substrate transporter like domains"/>
    <property type="match status" value="1"/>
</dbReference>
<accession>A0A6I6FGJ3</accession>
<feature type="transmembrane region" description="Helical" evidence="9">
    <location>
        <begin position="233"/>
        <end position="253"/>
    </location>
</feature>
<feature type="domain" description="Major facilitator superfamily (MFS) profile" evidence="10">
    <location>
        <begin position="21"/>
        <end position="508"/>
    </location>
</feature>
<proteinExistence type="predicted"/>
<evidence type="ECO:0000256" key="4">
    <source>
        <dbReference type="ARBA" id="ARBA00022692"/>
    </source>
</evidence>
<dbReference type="InterPro" id="IPR020846">
    <property type="entry name" value="MFS_dom"/>
</dbReference>
<dbReference type="Pfam" id="PF07690">
    <property type="entry name" value="MFS_1"/>
    <property type="match status" value="1"/>
</dbReference>
<feature type="transmembrane region" description="Helical" evidence="9">
    <location>
        <begin position="87"/>
        <end position="104"/>
    </location>
</feature>
<evidence type="ECO:0000256" key="2">
    <source>
        <dbReference type="ARBA" id="ARBA00022448"/>
    </source>
</evidence>
<dbReference type="PANTHER" id="PTHR42718:SF47">
    <property type="entry name" value="METHYL VIOLOGEN RESISTANCE PROTEIN SMVA"/>
    <property type="match status" value="1"/>
</dbReference>
<evidence type="ECO:0000256" key="8">
    <source>
        <dbReference type="SAM" id="MobiDB-lite"/>
    </source>
</evidence>
<dbReference type="Proteomes" id="UP000422572">
    <property type="component" value="Chromosome"/>
</dbReference>
<dbReference type="PROSITE" id="PS50850">
    <property type="entry name" value="MFS"/>
    <property type="match status" value="1"/>
</dbReference>
<evidence type="ECO:0000256" key="3">
    <source>
        <dbReference type="ARBA" id="ARBA00022475"/>
    </source>
</evidence>
<evidence type="ECO:0000259" key="10">
    <source>
        <dbReference type="PROSITE" id="PS50850"/>
    </source>
</evidence>
<protein>
    <submittedName>
        <fullName evidence="11">MFS transporter</fullName>
    </submittedName>
</protein>
<feature type="transmembrane region" description="Helical" evidence="9">
    <location>
        <begin position="339"/>
        <end position="358"/>
    </location>
</feature>
<keyword evidence="4 9" id="KW-0812">Transmembrane</keyword>
<dbReference type="GO" id="GO:0022857">
    <property type="term" value="F:transmembrane transporter activity"/>
    <property type="evidence" value="ECO:0007669"/>
    <property type="project" value="InterPro"/>
</dbReference>
<feature type="transmembrane region" description="Helical" evidence="9">
    <location>
        <begin position="145"/>
        <end position="166"/>
    </location>
</feature>
<feature type="transmembrane region" description="Helical" evidence="9">
    <location>
        <begin position="274"/>
        <end position="295"/>
    </location>
</feature>
<evidence type="ECO:0000256" key="9">
    <source>
        <dbReference type="SAM" id="Phobius"/>
    </source>
</evidence>
<sequence length="563" mass="57589">MTSAAAPADAPRKAGRREWLGLAVLALPAMLIAMDMTVLYLAVPQLSADLAPDSSQLLWILDVYGFLVAGCLITMGTIGDRIGRRRLLLIGAAAFGVASMLAAWSDSAGMLIATRALLGVAGATLMPSTLALIRSMFPDPAQRTAAIAVWMTSFTLGMTLGPLVGGAVLERWWWGAVFLLAVPPMVLLLAVGPALLPEHRDPAPGRLDLVSAALSIVATISFVYGVKEIAKDGAGAIPFVALLLGVALGVVFARRQRRLTDPMLDLKLFSDRAFSASLGTLTLTLFAMSGVFFFLSQYMQMVLGLTPFQAGLWTLPQAGAMVVVAALTPGLVQRVRPAYVMAGGLVVGAVGFLLFLGLDGTDDLWLLVTGSVVLSIGVGPMTIMGVDMIVGAAPPERAGAASAISETNQEFGMAIGVAVLGSVGTAVYRGTLQDTLPAGVPAESAEAARDTLGGALEAAAALPGTAGPELLAAARQAFTQGLHVNTVIAAVLVFVAAALVAGLLRQVTPRSAEEAETAGEPTGKTGEDGDGPGTAPAEVAESAAAVDTAVAEPAGKTTRAETV</sequence>
<dbReference type="AlphaFoldDB" id="A0A6I6FGJ3"/>
<evidence type="ECO:0000256" key="7">
    <source>
        <dbReference type="ARBA" id="ARBA00023251"/>
    </source>
</evidence>
<feature type="transmembrane region" description="Helical" evidence="9">
    <location>
        <begin position="172"/>
        <end position="195"/>
    </location>
</feature>
<keyword evidence="2" id="KW-0813">Transport</keyword>
<feature type="compositionally biased region" description="Low complexity" evidence="8">
    <location>
        <begin position="534"/>
        <end position="554"/>
    </location>
</feature>
<evidence type="ECO:0000313" key="12">
    <source>
        <dbReference type="Proteomes" id="UP000422572"/>
    </source>
</evidence>
<evidence type="ECO:0000256" key="6">
    <source>
        <dbReference type="ARBA" id="ARBA00023136"/>
    </source>
</evidence>
<dbReference type="EMBL" id="CP034279">
    <property type="protein sequence ID" value="QGV82454.1"/>
    <property type="molecule type" value="Genomic_DNA"/>
</dbReference>
<feature type="region of interest" description="Disordered" evidence="8">
    <location>
        <begin position="509"/>
        <end position="563"/>
    </location>
</feature>
<keyword evidence="3" id="KW-1003">Cell membrane</keyword>
<dbReference type="RefSeq" id="WP_156696191.1">
    <property type="nucleotide sequence ID" value="NZ_CP034279.1"/>
</dbReference>
<dbReference type="PANTHER" id="PTHR42718">
    <property type="entry name" value="MAJOR FACILITATOR SUPERFAMILY MULTIDRUG TRANSPORTER MFSC"/>
    <property type="match status" value="1"/>
</dbReference>
<dbReference type="KEGG" id="sfic:EIZ62_04065"/>
<dbReference type="SUPFAM" id="SSF103473">
    <property type="entry name" value="MFS general substrate transporter"/>
    <property type="match status" value="1"/>
</dbReference>
<feature type="transmembrane region" description="Helical" evidence="9">
    <location>
        <begin position="482"/>
        <end position="504"/>
    </location>
</feature>
<keyword evidence="12" id="KW-1185">Reference proteome</keyword>
<feature type="transmembrane region" description="Helical" evidence="9">
    <location>
        <begin position="364"/>
        <end position="390"/>
    </location>
</feature>
<feature type="transmembrane region" description="Helical" evidence="9">
    <location>
        <begin position="315"/>
        <end position="332"/>
    </location>
</feature>
<evidence type="ECO:0000313" key="11">
    <source>
        <dbReference type="EMBL" id="QGV82454.1"/>
    </source>
</evidence>
<keyword evidence="5 9" id="KW-1133">Transmembrane helix</keyword>
<organism evidence="11 12">
    <name type="scientific">Streptomyces ficellus</name>
    <dbReference type="NCBI Taxonomy" id="1977088"/>
    <lineage>
        <taxon>Bacteria</taxon>
        <taxon>Bacillati</taxon>
        <taxon>Actinomycetota</taxon>
        <taxon>Actinomycetes</taxon>
        <taxon>Kitasatosporales</taxon>
        <taxon>Streptomycetaceae</taxon>
        <taxon>Streptomyces</taxon>
    </lineage>
</organism>
<feature type="transmembrane region" description="Helical" evidence="9">
    <location>
        <begin position="207"/>
        <end position="227"/>
    </location>
</feature>
<keyword evidence="7" id="KW-0046">Antibiotic resistance</keyword>
<dbReference type="Gene3D" id="1.20.1720.10">
    <property type="entry name" value="Multidrug resistance protein D"/>
    <property type="match status" value="1"/>
</dbReference>
<dbReference type="InterPro" id="IPR036259">
    <property type="entry name" value="MFS_trans_sf"/>
</dbReference>
<evidence type="ECO:0000256" key="1">
    <source>
        <dbReference type="ARBA" id="ARBA00004651"/>
    </source>
</evidence>
<comment type="subcellular location">
    <subcellularLocation>
        <location evidence="1">Cell membrane</location>
        <topology evidence="1">Multi-pass membrane protein</topology>
    </subcellularLocation>
</comment>
<dbReference type="InterPro" id="IPR011701">
    <property type="entry name" value="MFS"/>
</dbReference>